<gene>
    <name evidence="2" type="ORF">D7S86_16085</name>
</gene>
<evidence type="ECO:0000256" key="1">
    <source>
        <dbReference type="ARBA" id="ARBA00022679"/>
    </source>
</evidence>
<sequence length="409" mass="44668">MDETMQLPLGEGPLRGLVVIDVTRVVAGPYCTMMLADLGATVIKVENPAEPDYVRTFPPFVQGDNGRASAFFAQYNRHKLGVSLDLKSEQGRELLRELVGKADMLVENFRPGTMERMGLGYETLKSCNPRLIYVSISGFGQTGPNSRRPAYDNSAQSTGGLWSINGEKGQPPLRVGTIIGDLSASFYAAIAALSAVIHARNTGEGQWVDVAQQDSVVTLTEHAVVNYTVAGEVGAPLGNDHPFVRPYGQYACKDGFVFFGAYTDKFWREACKIFGEPSLIDDPEIDTMEKRFDPQIYARRVKPIVQDWCARHTKAELEAMAGDTIPMTPIKTIAEVVDDPHLQAREMFVQTEVDGQQVKAFGSPMKLSGTPVRAVGSAPGFGEHNEVVLKGWLQVAASDYARYVADGVI</sequence>
<dbReference type="PANTHER" id="PTHR48207:SF3">
    <property type="entry name" value="SUCCINATE--HYDROXYMETHYLGLUTARATE COA-TRANSFERASE"/>
    <property type="match status" value="1"/>
</dbReference>
<reference evidence="2 3" key="1">
    <citation type="submission" date="2018-10" db="EMBL/GenBank/DDBJ databases">
        <title>Robbsia sp. DHC34, isolated from soil.</title>
        <authorList>
            <person name="Gao Z.-H."/>
            <person name="Qiu L.-H."/>
        </authorList>
    </citation>
    <scope>NUCLEOTIDE SEQUENCE [LARGE SCALE GENOMIC DNA]</scope>
    <source>
        <strain evidence="2 3">DHC34</strain>
    </source>
</reference>
<dbReference type="InterPro" id="IPR003673">
    <property type="entry name" value="CoA-Trfase_fam_III"/>
</dbReference>
<evidence type="ECO:0000313" key="2">
    <source>
        <dbReference type="EMBL" id="RKP53479.1"/>
    </source>
</evidence>
<dbReference type="InterPro" id="IPR023606">
    <property type="entry name" value="CoA-Trfase_III_dom_1_sf"/>
</dbReference>
<dbReference type="AlphaFoldDB" id="A0A494XZE9"/>
<proteinExistence type="predicted"/>
<dbReference type="Pfam" id="PF02515">
    <property type="entry name" value="CoA_transf_3"/>
    <property type="match status" value="1"/>
</dbReference>
<accession>A0A494XZE9</accession>
<dbReference type="SUPFAM" id="SSF89796">
    <property type="entry name" value="CoA-transferase family III (CaiB/BaiF)"/>
    <property type="match status" value="1"/>
</dbReference>
<comment type="caution">
    <text evidence="2">The sequence shown here is derived from an EMBL/GenBank/DDBJ whole genome shotgun (WGS) entry which is preliminary data.</text>
</comment>
<dbReference type="OrthoDB" id="5294844at2"/>
<keyword evidence="1 2" id="KW-0808">Transferase</keyword>
<dbReference type="GO" id="GO:0008410">
    <property type="term" value="F:CoA-transferase activity"/>
    <property type="evidence" value="ECO:0007669"/>
    <property type="project" value="TreeGrafter"/>
</dbReference>
<organism evidence="2 3">
    <name type="scientific">Pararobbsia silviterrae</name>
    <dbReference type="NCBI Taxonomy" id="1792498"/>
    <lineage>
        <taxon>Bacteria</taxon>
        <taxon>Pseudomonadati</taxon>
        <taxon>Pseudomonadota</taxon>
        <taxon>Betaproteobacteria</taxon>
        <taxon>Burkholderiales</taxon>
        <taxon>Burkholderiaceae</taxon>
        <taxon>Pararobbsia</taxon>
    </lineage>
</organism>
<name>A0A494XZE9_9BURK</name>
<dbReference type="PANTHER" id="PTHR48207">
    <property type="entry name" value="SUCCINATE--HYDROXYMETHYLGLUTARATE COA-TRANSFERASE"/>
    <property type="match status" value="1"/>
</dbReference>
<evidence type="ECO:0000313" key="3">
    <source>
        <dbReference type="Proteomes" id="UP000270342"/>
    </source>
</evidence>
<dbReference type="Gene3D" id="3.40.50.10540">
    <property type="entry name" value="Crotonobetainyl-coa:carnitine coa-transferase, domain 1"/>
    <property type="match status" value="1"/>
</dbReference>
<dbReference type="InterPro" id="IPR050483">
    <property type="entry name" value="CoA-transferase_III_domain"/>
</dbReference>
<dbReference type="InterPro" id="IPR044855">
    <property type="entry name" value="CoA-Trfase_III_dom3_sf"/>
</dbReference>
<dbReference type="Proteomes" id="UP000270342">
    <property type="component" value="Unassembled WGS sequence"/>
</dbReference>
<keyword evidence="3" id="KW-1185">Reference proteome</keyword>
<dbReference type="EMBL" id="RBZU01000007">
    <property type="protein sequence ID" value="RKP53479.1"/>
    <property type="molecule type" value="Genomic_DNA"/>
</dbReference>
<protein>
    <submittedName>
        <fullName evidence="2">CoA transferase</fullName>
    </submittedName>
</protein>
<dbReference type="Gene3D" id="3.30.1540.10">
    <property type="entry name" value="formyl-coa transferase, domain 3"/>
    <property type="match status" value="1"/>
</dbReference>